<dbReference type="RefSeq" id="XP_033654322.1">
    <property type="nucleotide sequence ID" value="XM_033798295.1"/>
</dbReference>
<protein>
    <recommendedName>
        <fullName evidence="5">Secreted protein</fullName>
    </recommendedName>
</protein>
<keyword evidence="4" id="KW-1185">Reference proteome</keyword>
<sequence length="83" mass="9184">MKVSTAFPILAPALTVAAAPAVGMSPSVSLCLLSQATTSQVSEVAFRVLALFRRTHFQRPNVQRDQDFGQAREPRLHRPLLRR</sequence>
<feature type="signal peptide" evidence="2">
    <location>
        <begin position="1"/>
        <end position="18"/>
    </location>
</feature>
<organism evidence="3 4">
    <name type="scientific">Westerdykella ornata</name>
    <dbReference type="NCBI Taxonomy" id="318751"/>
    <lineage>
        <taxon>Eukaryota</taxon>
        <taxon>Fungi</taxon>
        <taxon>Dikarya</taxon>
        <taxon>Ascomycota</taxon>
        <taxon>Pezizomycotina</taxon>
        <taxon>Dothideomycetes</taxon>
        <taxon>Pleosporomycetidae</taxon>
        <taxon>Pleosporales</taxon>
        <taxon>Sporormiaceae</taxon>
        <taxon>Westerdykella</taxon>
    </lineage>
</organism>
<reference evidence="3" key="1">
    <citation type="journal article" date="2020" name="Stud. Mycol.">
        <title>101 Dothideomycetes genomes: a test case for predicting lifestyles and emergence of pathogens.</title>
        <authorList>
            <person name="Haridas S."/>
            <person name="Albert R."/>
            <person name="Binder M."/>
            <person name="Bloem J."/>
            <person name="Labutti K."/>
            <person name="Salamov A."/>
            <person name="Andreopoulos B."/>
            <person name="Baker S."/>
            <person name="Barry K."/>
            <person name="Bills G."/>
            <person name="Bluhm B."/>
            <person name="Cannon C."/>
            <person name="Castanera R."/>
            <person name="Culley D."/>
            <person name="Daum C."/>
            <person name="Ezra D."/>
            <person name="Gonzalez J."/>
            <person name="Henrissat B."/>
            <person name="Kuo A."/>
            <person name="Liang C."/>
            <person name="Lipzen A."/>
            <person name="Lutzoni F."/>
            <person name="Magnuson J."/>
            <person name="Mondo S."/>
            <person name="Nolan M."/>
            <person name="Ohm R."/>
            <person name="Pangilinan J."/>
            <person name="Park H.-J."/>
            <person name="Ramirez L."/>
            <person name="Alfaro M."/>
            <person name="Sun H."/>
            <person name="Tritt A."/>
            <person name="Yoshinaga Y."/>
            <person name="Zwiers L.-H."/>
            <person name="Turgeon B."/>
            <person name="Goodwin S."/>
            <person name="Spatafora J."/>
            <person name="Crous P."/>
            <person name="Grigoriev I."/>
        </authorList>
    </citation>
    <scope>NUCLEOTIDE SEQUENCE</scope>
    <source>
        <strain evidence="3">CBS 379.55</strain>
    </source>
</reference>
<accession>A0A6A6JL01</accession>
<evidence type="ECO:0008006" key="5">
    <source>
        <dbReference type="Google" id="ProtNLM"/>
    </source>
</evidence>
<proteinExistence type="predicted"/>
<gene>
    <name evidence="3" type="ORF">EI97DRAFT_433012</name>
</gene>
<evidence type="ECO:0000313" key="3">
    <source>
        <dbReference type="EMBL" id="KAF2276783.1"/>
    </source>
</evidence>
<feature type="chain" id="PRO_5025354615" description="Secreted protein" evidence="2">
    <location>
        <begin position="19"/>
        <end position="83"/>
    </location>
</feature>
<feature type="region of interest" description="Disordered" evidence="1">
    <location>
        <begin position="63"/>
        <end position="83"/>
    </location>
</feature>
<evidence type="ECO:0000256" key="2">
    <source>
        <dbReference type="SAM" id="SignalP"/>
    </source>
</evidence>
<evidence type="ECO:0000256" key="1">
    <source>
        <dbReference type="SAM" id="MobiDB-lite"/>
    </source>
</evidence>
<dbReference type="AlphaFoldDB" id="A0A6A6JL01"/>
<evidence type="ECO:0000313" key="4">
    <source>
        <dbReference type="Proteomes" id="UP000800097"/>
    </source>
</evidence>
<dbReference type="Proteomes" id="UP000800097">
    <property type="component" value="Unassembled WGS sequence"/>
</dbReference>
<dbReference type="EMBL" id="ML986492">
    <property type="protein sequence ID" value="KAF2276783.1"/>
    <property type="molecule type" value="Genomic_DNA"/>
</dbReference>
<name>A0A6A6JL01_WESOR</name>
<feature type="compositionally biased region" description="Basic and acidic residues" evidence="1">
    <location>
        <begin position="63"/>
        <end position="76"/>
    </location>
</feature>
<dbReference type="GeneID" id="54551470"/>
<keyword evidence="2" id="KW-0732">Signal</keyword>